<feature type="chain" id="PRO_5047390172" description="Subtilisin inhibitor domain-containing protein" evidence="9">
    <location>
        <begin position="25"/>
        <end position="134"/>
    </location>
</feature>
<dbReference type="RefSeq" id="WP_248593528.1">
    <property type="nucleotide sequence ID" value="NZ_BAABEB010000013.1"/>
</dbReference>
<evidence type="ECO:0000256" key="5">
    <source>
        <dbReference type="ARBA" id="ARBA00022690"/>
    </source>
</evidence>
<keyword evidence="5 8" id="KW-0646">Protease inhibitor</keyword>
<dbReference type="InterPro" id="IPR000691">
    <property type="entry name" value="Prot_inh_I16_SSI"/>
</dbReference>
<dbReference type="EMBL" id="CP051627">
    <property type="protein sequence ID" value="UPT21220.1"/>
    <property type="molecule type" value="Genomic_DNA"/>
</dbReference>
<evidence type="ECO:0000313" key="11">
    <source>
        <dbReference type="EMBL" id="UPT21220.1"/>
    </source>
</evidence>
<evidence type="ECO:0000313" key="12">
    <source>
        <dbReference type="Proteomes" id="UP000832041"/>
    </source>
</evidence>
<evidence type="ECO:0000256" key="2">
    <source>
        <dbReference type="ARBA" id="ARBA00010472"/>
    </source>
</evidence>
<name>A0ABY4L1I9_THEAE</name>
<dbReference type="Proteomes" id="UP000832041">
    <property type="component" value="Chromosome"/>
</dbReference>
<keyword evidence="6 8" id="KW-0722">Serine protease inhibitor</keyword>
<evidence type="ECO:0000256" key="3">
    <source>
        <dbReference type="ARBA" id="ARBA00011738"/>
    </source>
</evidence>
<proteinExistence type="inferred from homology"/>
<evidence type="ECO:0000256" key="1">
    <source>
        <dbReference type="ARBA" id="ARBA00004613"/>
    </source>
</evidence>
<evidence type="ECO:0000256" key="4">
    <source>
        <dbReference type="ARBA" id="ARBA00022525"/>
    </source>
</evidence>
<dbReference type="InterPro" id="IPR023549">
    <property type="entry name" value="Subtilisin_inhibitor"/>
</dbReference>
<comment type="subunit">
    <text evidence="3">Homodimer.</text>
</comment>
<reference evidence="11 12" key="1">
    <citation type="submission" date="2020-04" db="EMBL/GenBank/DDBJ databases">
        <title>Thermobifida alba genome sequencing and assembly.</title>
        <authorList>
            <person name="Luzics S."/>
            <person name="Horvath B."/>
            <person name="Nagy I."/>
            <person name="Toth A."/>
            <person name="Nagy I."/>
            <person name="Kukolya J."/>
        </authorList>
    </citation>
    <scope>NUCLEOTIDE SEQUENCE [LARGE SCALE GENOMIC DNA]</scope>
    <source>
        <strain evidence="11 12">DSM 43795</strain>
    </source>
</reference>
<dbReference type="SUPFAM" id="SSF55399">
    <property type="entry name" value="Subtilisin inhibitor"/>
    <property type="match status" value="1"/>
</dbReference>
<evidence type="ECO:0000256" key="9">
    <source>
        <dbReference type="SAM" id="SignalP"/>
    </source>
</evidence>
<protein>
    <recommendedName>
        <fullName evidence="10">Subtilisin inhibitor domain-containing protein</fullName>
    </recommendedName>
</protein>
<feature type="signal peptide" evidence="9">
    <location>
        <begin position="1"/>
        <end position="24"/>
    </location>
</feature>
<organism evidence="11 12">
    <name type="scientific">Thermobifida alba</name>
    <name type="common">Thermomonospora alba</name>
    <dbReference type="NCBI Taxonomy" id="53522"/>
    <lineage>
        <taxon>Bacteria</taxon>
        <taxon>Bacillati</taxon>
        <taxon>Actinomycetota</taxon>
        <taxon>Actinomycetes</taxon>
        <taxon>Streptosporangiales</taxon>
        <taxon>Nocardiopsidaceae</taxon>
        <taxon>Thermobifida</taxon>
    </lineage>
</organism>
<comment type="subcellular location">
    <subcellularLocation>
        <location evidence="1">Secreted</location>
    </subcellularLocation>
</comment>
<dbReference type="PRINTS" id="PR00294">
    <property type="entry name" value="SSBTLNINHBTR"/>
</dbReference>
<dbReference type="Pfam" id="PF00720">
    <property type="entry name" value="SSI"/>
    <property type="match status" value="1"/>
</dbReference>
<keyword evidence="12" id="KW-1185">Reference proteome</keyword>
<dbReference type="Gene3D" id="3.30.350.10">
    <property type="entry name" value="Subtilisin inhibitor-like"/>
    <property type="match status" value="1"/>
</dbReference>
<evidence type="ECO:0000256" key="6">
    <source>
        <dbReference type="ARBA" id="ARBA00022900"/>
    </source>
</evidence>
<dbReference type="InterPro" id="IPR036819">
    <property type="entry name" value="Subtilisin_inhibitor-like_sf"/>
</dbReference>
<gene>
    <name evidence="11" type="ORF">FOF52_09815</name>
</gene>
<evidence type="ECO:0000256" key="8">
    <source>
        <dbReference type="RuleBase" id="RU003471"/>
    </source>
</evidence>
<evidence type="ECO:0000256" key="7">
    <source>
        <dbReference type="ARBA" id="ARBA00023157"/>
    </source>
</evidence>
<keyword evidence="4" id="KW-0964">Secreted</keyword>
<keyword evidence="9" id="KW-0732">Signal</keyword>
<sequence>MRVPPLRRAALSLAVASCLLPLTAAPAAADSPPAASFVFITQYLDGSGHQSVRTLECDPDGGTHHAATFACDVLRSVDGDLAAVPPLHDPCYAEPQPMRAIAVGYWHGRRVHHGLVASDPCDLMSRGGGVFPVQ</sequence>
<comment type="similarity">
    <text evidence="2 8">Belongs to the protease inhibitor I16 (SSI) family.</text>
</comment>
<keyword evidence="7" id="KW-1015">Disulfide bond</keyword>
<feature type="domain" description="Subtilisin inhibitor" evidence="10">
    <location>
        <begin position="50"/>
        <end position="113"/>
    </location>
</feature>
<accession>A0ABY4L1I9</accession>
<evidence type="ECO:0000259" key="10">
    <source>
        <dbReference type="Pfam" id="PF00720"/>
    </source>
</evidence>